<comment type="caution">
    <text evidence="1">The sequence shown here is derived from an EMBL/GenBank/DDBJ whole genome shotgun (WGS) entry which is preliminary data.</text>
</comment>
<reference evidence="1 2" key="1">
    <citation type="submission" date="2018-05" db="EMBL/GenBank/DDBJ databases">
        <title>Genomic Encyclopedia of Type Strains, Phase IV (KMG-IV): sequencing the most valuable type-strain genomes for metagenomic binning, comparative biology and taxonomic classification.</title>
        <authorList>
            <person name="Goeker M."/>
        </authorList>
    </citation>
    <scope>NUCLEOTIDE SEQUENCE [LARGE SCALE GENOMIC DNA]</scope>
    <source>
        <strain evidence="1 2">DSM 44704</strain>
    </source>
</reference>
<dbReference type="Proteomes" id="UP000247569">
    <property type="component" value="Unassembled WGS sequence"/>
</dbReference>
<evidence type="ECO:0000313" key="1">
    <source>
        <dbReference type="EMBL" id="PXX53432.1"/>
    </source>
</evidence>
<evidence type="ECO:0000313" key="2">
    <source>
        <dbReference type="Proteomes" id="UP000247569"/>
    </source>
</evidence>
<dbReference type="AlphaFoldDB" id="A0A318JNS5"/>
<accession>A0A318JNS5</accession>
<sequence length="91" mass="9964">MLSPYMFTTTACLHLAAENRWLRAHVRELTIALDNSLDREAGHALCQHNELLLTSMAAPASRLSVPATYGGSTWNTCPAPLFPCESEVHPS</sequence>
<protein>
    <submittedName>
        <fullName evidence="1">Uncharacterized protein</fullName>
    </submittedName>
</protein>
<dbReference type="EMBL" id="QJKF01000027">
    <property type="protein sequence ID" value="PXX53432.1"/>
    <property type="molecule type" value="Genomic_DNA"/>
</dbReference>
<proteinExistence type="predicted"/>
<gene>
    <name evidence="1" type="ORF">DFR70_12743</name>
</gene>
<name>A0A318JNS5_9NOCA</name>
<dbReference type="RefSeq" id="WP_146251432.1">
    <property type="nucleotide sequence ID" value="NZ_QJKF01000027.1"/>
</dbReference>
<organism evidence="1 2">
    <name type="scientific">Nocardia tenerifensis</name>
    <dbReference type="NCBI Taxonomy" id="228006"/>
    <lineage>
        <taxon>Bacteria</taxon>
        <taxon>Bacillati</taxon>
        <taxon>Actinomycetota</taxon>
        <taxon>Actinomycetes</taxon>
        <taxon>Mycobacteriales</taxon>
        <taxon>Nocardiaceae</taxon>
        <taxon>Nocardia</taxon>
    </lineage>
</organism>
<keyword evidence="2" id="KW-1185">Reference proteome</keyword>